<dbReference type="Proteomes" id="UP001551658">
    <property type="component" value="Unassembled WGS sequence"/>
</dbReference>
<evidence type="ECO:0000313" key="3">
    <source>
        <dbReference type="Proteomes" id="UP001551658"/>
    </source>
</evidence>
<evidence type="ECO:0000313" key="2">
    <source>
        <dbReference type="EMBL" id="MEV0363922.1"/>
    </source>
</evidence>
<name>A0ABV3F8F2_9NOCA</name>
<evidence type="ECO:0000256" key="1">
    <source>
        <dbReference type="SAM" id="MobiDB-lite"/>
    </source>
</evidence>
<proteinExistence type="predicted"/>
<feature type="compositionally biased region" description="Basic and acidic residues" evidence="1">
    <location>
        <begin position="53"/>
        <end position="63"/>
    </location>
</feature>
<dbReference type="EMBL" id="JBFAIH010000007">
    <property type="protein sequence ID" value="MEV0363922.1"/>
    <property type="molecule type" value="Genomic_DNA"/>
</dbReference>
<accession>A0ABV3F8F2</accession>
<sequence>MSPAEYRANMHHLTGRRSWVPRAEVLEAFGHPSHTNGTIAELDQFADDSISDPYDHAQQRSDFGEDTFE</sequence>
<feature type="region of interest" description="Disordered" evidence="1">
    <location>
        <begin position="45"/>
        <end position="69"/>
    </location>
</feature>
<comment type="caution">
    <text evidence="2">The sequence shown here is derived from an EMBL/GenBank/DDBJ whole genome shotgun (WGS) entry which is preliminary data.</text>
</comment>
<dbReference type="RefSeq" id="WP_357978699.1">
    <property type="nucleotide sequence ID" value="NZ_JBFAIH010000007.1"/>
</dbReference>
<organism evidence="2 3">
    <name type="scientific">Nocardia fusca</name>
    <dbReference type="NCBI Taxonomy" id="941183"/>
    <lineage>
        <taxon>Bacteria</taxon>
        <taxon>Bacillati</taxon>
        <taxon>Actinomycetota</taxon>
        <taxon>Actinomycetes</taxon>
        <taxon>Mycobacteriales</taxon>
        <taxon>Nocardiaceae</taxon>
        <taxon>Nocardia</taxon>
    </lineage>
</organism>
<keyword evidence="3" id="KW-1185">Reference proteome</keyword>
<protein>
    <submittedName>
        <fullName evidence="2">Uncharacterized protein</fullName>
    </submittedName>
</protein>
<reference evidence="2 3" key="1">
    <citation type="submission" date="2024-06" db="EMBL/GenBank/DDBJ databases">
        <title>The Natural Products Discovery Center: Release of the First 8490 Sequenced Strains for Exploring Actinobacteria Biosynthetic Diversity.</title>
        <authorList>
            <person name="Kalkreuter E."/>
            <person name="Kautsar S.A."/>
            <person name="Yang D."/>
            <person name="Bader C.D."/>
            <person name="Teijaro C.N."/>
            <person name="Fluegel L."/>
            <person name="Davis C.M."/>
            <person name="Simpson J.R."/>
            <person name="Lauterbach L."/>
            <person name="Steele A.D."/>
            <person name="Gui C."/>
            <person name="Meng S."/>
            <person name="Li G."/>
            <person name="Viehrig K."/>
            <person name="Ye F."/>
            <person name="Su P."/>
            <person name="Kiefer A.F."/>
            <person name="Nichols A."/>
            <person name="Cepeda A.J."/>
            <person name="Yan W."/>
            <person name="Fan B."/>
            <person name="Jiang Y."/>
            <person name="Adhikari A."/>
            <person name="Zheng C.-J."/>
            <person name="Schuster L."/>
            <person name="Cowan T.M."/>
            <person name="Smanski M.J."/>
            <person name="Chevrette M.G."/>
            <person name="De Carvalho L.P.S."/>
            <person name="Shen B."/>
        </authorList>
    </citation>
    <scope>NUCLEOTIDE SEQUENCE [LARGE SCALE GENOMIC DNA]</scope>
    <source>
        <strain evidence="2 3">NPDC050671</strain>
    </source>
</reference>
<gene>
    <name evidence="2" type="ORF">AB0H72_14585</name>
</gene>